<evidence type="ECO:0000313" key="2">
    <source>
        <dbReference type="Proteomes" id="UP000008370"/>
    </source>
</evidence>
<name>K5W3C4_PHACS</name>
<dbReference type="HOGENOM" id="CLU_2942544_0_0_1"/>
<reference evidence="1 2" key="1">
    <citation type="journal article" date="2012" name="BMC Genomics">
        <title>Comparative genomics of the white-rot fungi, Phanerochaete carnosa and P. chrysosporium, to elucidate the genetic basis of the distinct wood types they colonize.</title>
        <authorList>
            <person name="Suzuki H."/>
            <person name="MacDonald J."/>
            <person name="Syed K."/>
            <person name="Salamov A."/>
            <person name="Hori C."/>
            <person name="Aerts A."/>
            <person name="Henrissat B."/>
            <person name="Wiebenga A."/>
            <person name="vanKuyk P.A."/>
            <person name="Barry K."/>
            <person name="Lindquist E."/>
            <person name="LaButti K."/>
            <person name="Lapidus A."/>
            <person name="Lucas S."/>
            <person name="Coutinho P."/>
            <person name="Gong Y."/>
            <person name="Samejima M."/>
            <person name="Mahadevan R."/>
            <person name="Abou-Zaid M."/>
            <person name="de Vries R.P."/>
            <person name="Igarashi K."/>
            <person name="Yadav J.S."/>
            <person name="Grigoriev I.V."/>
            <person name="Master E.R."/>
        </authorList>
    </citation>
    <scope>NUCLEOTIDE SEQUENCE [LARGE SCALE GENOMIC DNA]</scope>
    <source>
        <strain evidence="1 2">HHB-10118-sp</strain>
    </source>
</reference>
<organism evidence="1 2">
    <name type="scientific">Phanerochaete carnosa (strain HHB-10118-sp)</name>
    <name type="common">White-rot fungus</name>
    <name type="synonym">Peniophora carnosa</name>
    <dbReference type="NCBI Taxonomy" id="650164"/>
    <lineage>
        <taxon>Eukaryota</taxon>
        <taxon>Fungi</taxon>
        <taxon>Dikarya</taxon>
        <taxon>Basidiomycota</taxon>
        <taxon>Agaricomycotina</taxon>
        <taxon>Agaricomycetes</taxon>
        <taxon>Polyporales</taxon>
        <taxon>Phanerochaetaceae</taxon>
        <taxon>Phanerochaete</taxon>
    </lineage>
</organism>
<dbReference type="InParanoid" id="K5W3C4"/>
<proteinExistence type="predicted"/>
<dbReference type="OrthoDB" id="289721at2759"/>
<protein>
    <submittedName>
        <fullName evidence="1">Uncharacterized protein</fullName>
    </submittedName>
</protein>
<dbReference type="Proteomes" id="UP000008370">
    <property type="component" value="Unassembled WGS sequence"/>
</dbReference>
<sequence>MAIRLGTHAFHAVLSRKSHGYSQVLRSLEFELGLARTRTMRRRFGKIVKEAQGLFSILSF</sequence>
<evidence type="ECO:0000313" key="1">
    <source>
        <dbReference type="EMBL" id="EKM58353.1"/>
    </source>
</evidence>
<dbReference type="GeneID" id="18915532"/>
<gene>
    <name evidence="1" type="ORF">PHACADRAFT_252610</name>
</gene>
<accession>K5W3C4</accession>
<keyword evidence="2" id="KW-1185">Reference proteome</keyword>
<dbReference type="KEGG" id="pco:PHACADRAFT_252610"/>
<dbReference type="EMBL" id="JH930470">
    <property type="protein sequence ID" value="EKM58353.1"/>
    <property type="molecule type" value="Genomic_DNA"/>
</dbReference>
<dbReference type="RefSeq" id="XP_007393670.1">
    <property type="nucleotide sequence ID" value="XM_007393608.1"/>
</dbReference>
<dbReference type="AlphaFoldDB" id="K5W3C4"/>